<organism evidence="1 2">
    <name type="scientific">Trifolium pratense</name>
    <name type="common">Red clover</name>
    <dbReference type="NCBI Taxonomy" id="57577"/>
    <lineage>
        <taxon>Eukaryota</taxon>
        <taxon>Viridiplantae</taxon>
        <taxon>Streptophyta</taxon>
        <taxon>Embryophyta</taxon>
        <taxon>Tracheophyta</taxon>
        <taxon>Spermatophyta</taxon>
        <taxon>Magnoliopsida</taxon>
        <taxon>eudicotyledons</taxon>
        <taxon>Gunneridae</taxon>
        <taxon>Pentapetalae</taxon>
        <taxon>rosids</taxon>
        <taxon>fabids</taxon>
        <taxon>Fabales</taxon>
        <taxon>Fabaceae</taxon>
        <taxon>Papilionoideae</taxon>
        <taxon>50 kb inversion clade</taxon>
        <taxon>NPAAA clade</taxon>
        <taxon>Hologalegina</taxon>
        <taxon>IRL clade</taxon>
        <taxon>Trifolieae</taxon>
        <taxon>Trifolium</taxon>
    </lineage>
</organism>
<comment type="caution">
    <text evidence="1">The sequence shown here is derived from an EMBL/GenBank/DDBJ whole genome shotgun (WGS) entry which is preliminary data.</text>
</comment>
<accession>A0A2K3MG10</accession>
<dbReference type="AlphaFoldDB" id="A0A2K3MG10"/>
<evidence type="ECO:0000313" key="2">
    <source>
        <dbReference type="Proteomes" id="UP000236291"/>
    </source>
</evidence>
<gene>
    <name evidence="1" type="ORF">L195_g045857</name>
</gene>
<protein>
    <submittedName>
        <fullName evidence="1">Uncharacterized protein</fullName>
    </submittedName>
</protein>
<proteinExistence type="predicted"/>
<feature type="non-terminal residue" evidence="1">
    <location>
        <position position="1"/>
    </location>
</feature>
<reference evidence="1 2" key="1">
    <citation type="journal article" date="2014" name="Am. J. Bot.">
        <title>Genome assembly and annotation for red clover (Trifolium pratense; Fabaceae).</title>
        <authorList>
            <person name="Istvanek J."/>
            <person name="Jaros M."/>
            <person name="Krenek A."/>
            <person name="Repkova J."/>
        </authorList>
    </citation>
    <scope>NUCLEOTIDE SEQUENCE [LARGE SCALE GENOMIC DNA]</scope>
    <source>
        <strain evidence="2">cv. Tatra</strain>
        <tissue evidence="1">Young leaves</tissue>
    </source>
</reference>
<name>A0A2K3MG10_TRIPR</name>
<sequence>SLIKPGKAFASNRQNVEFTLQMLPYAEHKESRDNLKHQEKVDFEATVAALAFAVTEPVLRKFTSKGYIPRLTKS</sequence>
<dbReference type="Proteomes" id="UP000236291">
    <property type="component" value="Unassembled WGS sequence"/>
</dbReference>
<dbReference type="EMBL" id="ASHM01060722">
    <property type="protein sequence ID" value="PNX89735.1"/>
    <property type="molecule type" value="Genomic_DNA"/>
</dbReference>
<reference evidence="1 2" key="2">
    <citation type="journal article" date="2017" name="Front. Plant Sci.">
        <title>Gene Classification and Mining of Molecular Markers Useful in Red Clover (Trifolium pratense) Breeding.</title>
        <authorList>
            <person name="Istvanek J."/>
            <person name="Dluhosova J."/>
            <person name="Dluhos P."/>
            <person name="Patkova L."/>
            <person name="Nedelnik J."/>
            <person name="Repkova J."/>
        </authorList>
    </citation>
    <scope>NUCLEOTIDE SEQUENCE [LARGE SCALE GENOMIC DNA]</scope>
    <source>
        <strain evidence="2">cv. Tatra</strain>
        <tissue evidence="1">Young leaves</tissue>
    </source>
</reference>
<evidence type="ECO:0000313" key="1">
    <source>
        <dbReference type="EMBL" id="PNX89735.1"/>
    </source>
</evidence>